<keyword evidence="7" id="KW-1185">Reference proteome</keyword>
<evidence type="ECO:0000313" key="6">
    <source>
        <dbReference type="EMBL" id="WQD77979.1"/>
    </source>
</evidence>
<feature type="domain" description="OmpR/PhoB-type" evidence="5">
    <location>
        <begin position="168"/>
        <end position="267"/>
    </location>
</feature>
<evidence type="ECO:0000256" key="1">
    <source>
        <dbReference type="ARBA" id="ARBA00022553"/>
    </source>
</evidence>
<proteinExistence type="predicted"/>
<keyword evidence="1" id="KW-0597">Phosphoprotein</keyword>
<keyword evidence="3 4" id="KW-0238">DNA-binding</keyword>
<dbReference type="Pfam" id="PF00486">
    <property type="entry name" value="Trans_reg_C"/>
    <property type="match status" value="1"/>
</dbReference>
<evidence type="ECO:0000256" key="3">
    <source>
        <dbReference type="ARBA" id="ARBA00023125"/>
    </source>
</evidence>
<dbReference type="InterPro" id="IPR039420">
    <property type="entry name" value="WalR-like"/>
</dbReference>
<dbReference type="PANTHER" id="PTHR48111:SF40">
    <property type="entry name" value="PHOSPHATE REGULON TRANSCRIPTIONAL REGULATORY PROTEIN PHOB"/>
    <property type="match status" value="1"/>
</dbReference>
<dbReference type="EMBL" id="CP139965">
    <property type="protein sequence ID" value="WQD77979.1"/>
    <property type="molecule type" value="Genomic_DNA"/>
</dbReference>
<dbReference type="InterPro" id="IPR001867">
    <property type="entry name" value="OmpR/PhoB-type_DNA-bd"/>
</dbReference>
<dbReference type="SUPFAM" id="SSF52172">
    <property type="entry name" value="CheY-like"/>
    <property type="match status" value="1"/>
</dbReference>
<dbReference type="InterPro" id="IPR016032">
    <property type="entry name" value="Sig_transdc_resp-reg_C-effctor"/>
</dbReference>
<evidence type="ECO:0000256" key="4">
    <source>
        <dbReference type="PROSITE-ProRule" id="PRU01091"/>
    </source>
</evidence>
<reference evidence="6 7" key="1">
    <citation type="submission" date="2023-12" db="EMBL/GenBank/DDBJ databases">
        <title>Genome sequencing and assembly of bacterial species from a model synthetic community.</title>
        <authorList>
            <person name="Hogle S.L."/>
        </authorList>
    </citation>
    <scope>NUCLEOTIDE SEQUENCE [LARGE SCALE GENOMIC DNA]</scope>
    <source>
        <strain evidence="6 7">HAMBI 2494</strain>
    </source>
</reference>
<organism evidence="6 7">
    <name type="scientific">Paraburkholderia kururiensis</name>
    <dbReference type="NCBI Taxonomy" id="984307"/>
    <lineage>
        <taxon>Bacteria</taxon>
        <taxon>Pseudomonadati</taxon>
        <taxon>Pseudomonadota</taxon>
        <taxon>Betaproteobacteria</taxon>
        <taxon>Burkholderiales</taxon>
        <taxon>Burkholderiaceae</taxon>
        <taxon>Paraburkholderia</taxon>
    </lineage>
</organism>
<name>A0ABZ0WKV9_9BURK</name>
<keyword evidence="2" id="KW-0902">Two-component regulatory system</keyword>
<dbReference type="Gene3D" id="1.10.10.10">
    <property type="entry name" value="Winged helix-like DNA-binding domain superfamily/Winged helix DNA-binding domain"/>
    <property type="match status" value="1"/>
</dbReference>
<dbReference type="RefSeq" id="WP_232833398.1">
    <property type="nucleotide sequence ID" value="NZ_CP139965.1"/>
</dbReference>
<gene>
    <name evidence="6" type="ORF">U0042_28850</name>
</gene>
<dbReference type="CDD" id="cd00383">
    <property type="entry name" value="trans_reg_C"/>
    <property type="match status" value="1"/>
</dbReference>
<evidence type="ECO:0000259" key="5">
    <source>
        <dbReference type="PROSITE" id="PS51755"/>
    </source>
</evidence>
<dbReference type="Gene3D" id="3.40.50.2300">
    <property type="match status" value="1"/>
</dbReference>
<protein>
    <submittedName>
        <fullName evidence="6">Response regulator transcription factor</fullName>
    </submittedName>
</protein>
<dbReference type="PANTHER" id="PTHR48111">
    <property type="entry name" value="REGULATOR OF RPOS"/>
    <property type="match status" value="1"/>
</dbReference>
<dbReference type="InterPro" id="IPR011006">
    <property type="entry name" value="CheY-like_superfamily"/>
</dbReference>
<dbReference type="SUPFAM" id="SSF46894">
    <property type="entry name" value="C-terminal effector domain of the bipartite response regulators"/>
    <property type="match status" value="1"/>
</dbReference>
<evidence type="ECO:0000313" key="7">
    <source>
        <dbReference type="Proteomes" id="UP001325479"/>
    </source>
</evidence>
<sequence length="275" mass="29839">MKIAILGSDVARADFAVQALLRGGHTCRAFFDGVTLANALEQQAIDLVVIDWDVSRMRGEAPLHWARQRGLLRVPVLCIVPEGATAPLGAIGNAPVGRCVSGPLSAAALLGEVDALLAHAFAERPVALATHEGNGYAGVNGHTHGHRQRHTDGHTINHKIDLELEKSAGRAVFGDFEFDFRARAVFVKGRAVTLTQKEFSLALLLFQCIDASLSREQIFEAVWPSSAGAPSRTMDTHISVVRTKLGLRPENGYRLSPIYGYGYRLEQLTNRDNKA</sequence>
<dbReference type="SMART" id="SM00862">
    <property type="entry name" value="Trans_reg_C"/>
    <property type="match status" value="1"/>
</dbReference>
<dbReference type="InterPro" id="IPR036388">
    <property type="entry name" value="WH-like_DNA-bd_sf"/>
</dbReference>
<feature type="DNA-binding region" description="OmpR/PhoB-type" evidence="4">
    <location>
        <begin position="168"/>
        <end position="267"/>
    </location>
</feature>
<accession>A0ABZ0WKV9</accession>
<dbReference type="Proteomes" id="UP001325479">
    <property type="component" value="Chromosome"/>
</dbReference>
<dbReference type="PROSITE" id="PS51755">
    <property type="entry name" value="OMPR_PHOB"/>
    <property type="match status" value="1"/>
</dbReference>
<evidence type="ECO:0000256" key="2">
    <source>
        <dbReference type="ARBA" id="ARBA00023012"/>
    </source>
</evidence>